<feature type="non-terminal residue" evidence="2">
    <location>
        <position position="1"/>
    </location>
</feature>
<sequence>VARDIPRPLRTNPSDSLIHFFLDEDLDFIPTIDNEFSPHSPSSRGHLTQISSSFPNVPDSTAPGLIQPSRTWTWHGQTAR</sequence>
<organism evidence="2">
    <name type="scientific">Arion vulgaris</name>
    <dbReference type="NCBI Taxonomy" id="1028688"/>
    <lineage>
        <taxon>Eukaryota</taxon>
        <taxon>Metazoa</taxon>
        <taxon>Spiralia</taxon>
        <taxon>Lophotrochozoa</taxon>
        <taxon>Mollusca</taxon>
        <taxon>Gastropoda</taxon>
        <taxon>Heterobranchia</taxon>
        <taxon>Euthyneura</taxon>
        <taxon>Panpulmonata</taxon>
        <taxon>Eupulmonata</taxon>
        <taxon>Stylommatophora</taxon>
        <taxon>Helicina</taxon>
        <taxon>Arionoidea</taxon>
        <taxon>Arionidae</taxon>
        <taxon>Arion</taxon>
    </lineage>
</organism>
<evidence type="ECO:0000313" key="2">
    <source>
        <dbReference type="EMBL" id="CEK56333.1"/>
    </source>
</evidence>
<proteinExistence type="predicted"/>
<gene>
    <name evidence="2" type="primary">ORF27384</name>
</gene>
<dbReference type="EMBL" id="HACG01009468">
    <property type="protein sequence ID" value="CEK56333.1"/>
    <property type="molecule type" value="Transcribed_RNA"/>
</dbReference>
<protein>
    <submittedName>
        <fullName evidence="2">Uncharacterized protein</fullName>
    </submittedName>
</protein>
<dbReference type="AlphaFoldDB" id="A0A0B6YJD8"/>
<evidence type="ECO:0000256" key="1">
    <source>
        <dbReference type="SAM" id="MobiDB-lite"/>
    </source>
</evidence>
<feature type="non-terminal residue" evidence="2">
    <location>
        <position position="80"/>
    </location>
</feature>
<feature type="region of interest" description="Disordered" evidence="1">
    <location>
        <begin position="38"/>
        <end position="80"/>
    </location>
</feature>
<feature type="compositionally biased region" description="Polar residues" evidence="1">
    <location>
        <begin position="38"/>
        <end position="59"/>
    </location>
</feature>
<name>A0A0B6YJD8_9EUPU</name>
<feature type="compositionally biased region" description="Polar residues" evidence="1">
    <location>
        <begin position="68"/>
        <end position="80"/>
    </location>
</feature>
<reference evidence="2" key="1">
    <citation type="submission" date="2014-12" db="EMBL/GenBank/DDBJ databases">
        <title>Insight into the proteome of Arion vulgaris.</title>
        <authorList>
            <person name="Aradska J."/>
            <person name="Bulat T."/>
            <person name="Smidak R."/>
            <person name="Sarate P."/>
            <person name="Gangsoo J."/>
            <person name="Sialana F."/>
            <person name="Bilban M."/>
            <person name="Lubec G."/>
        </authorList>
    </citation>
    <scope>NUCLEOTIDE SEQUENCE</scope>
    <source>
        <tissue evidence="2">Skin</tissue>
    </source>
</reference>
<accession>A0A0B6YJD8</accession>